<dbReference type="GO" id="GO:0010460">
    <property type="term" value="P:positive regulation of heart rate"/>
    <property type="evidence" value="ECO:0007669"/>
    <property type="project" value="TreeGrafter"/>
</dbReference>
<feature type="chain" id="PRO_5041694136" description="ADM2" evidence="6">
    <location>
        <begin position="31"/>
        <end position="161"/>
    </location>
</feature>
<keyword evidence="4 6" id="KW-0732">Signal</keyword>
<evidence type="ECO:0000256" key="2">
    <source>
        <dbReference type="ARBA" id="ARBA00010575"/>
    </source>
</evidence>
<evidence type="ECO:0000256" key="3">
    <source>
        <dbReference type="ARBA" id="ARBA00022525"/>
    </source>
</evidence>
<dbReference type="GO" id="GO:0003073">
    <property type="term" value="P:regulation of systemic arterial blood pressure"/>
    <property type="evidence" value="ECO:0007669"/>
    <property type="project" value="TreeGrafter"/>
</dbReference>
<dbReference type="GO" id="GO:0007189">
    <property type="term" value="P:adenylate cyclase-activating G protein-coupled receptor signaling pathway"/>
    <property type="evidence" value="ECO:0007669"/>
    <property type="project" value="TreeGrafter"/>
</dbReference>
<feature type="signal peptide" evidence="6">
    <location>
        <begin position="1"/>
        <end position="30"/>
    </location>
</feature>
<protein>
    <recommendedName>
        <fullName evidence="9">ADM2</fullName>
    </recommendedName>
</protein>
<dbReference type="EMBL" id="JAVHJS010000009">
    <property type="protein sequence ID" value="KAK2848441.1"/>
    <property type="molecule type" value="Genomic_DNA"/>
</dbReference>
<accession>A0AA88N2E7</accession>
<proteinExistence type="inferred from homology"/>
<keyword evidence="3" id="KW-0964">Secreted</keyword>
<comment type="subcellular location">
    <subcellularLocation>
        <location evidence="1">Secreted</location>
    </subcellularLocation>
</comment>
<gene>
    <name evidence="7" type="ORF">Q7C36_010123</name>
</gene>
<keyword evidence="8" id="KW-1185">Reference proteome</keyword>
<name>A0AA88N2E7_TACVA</name>
<dbReference type="InterPro" id="IPR051665">
    <property type="entry name" value="Adrenomedullin-reg_peptide"/>
</dbReference>
<dbReference type="PANTHER" id="PTHR23414">
    <property type="entry name" value="ADRENOMEDULLIN, ADM"/>
    <property type="match status" value="1"/>
</dbReference>
<organism evidence="7 8">
    <name type="scientific">Tachysurus vachellii</name>
    <name type="common">Darkbarbel catfish</name>
    <name type="synonym">Pelteobagrus vachellii</name>
    <dbReference type="NCBI Taxonomy" id="175792"/>
    <lineage>
        <taxon>Eukaryota</taxon>
        <taxon>Metazoa</taxon>
        <taxon>Chordata</taxon>
        <taxon>Craniata</taxon>
        <taxon>Vertebrata</taxon>
        <taxon>Euteleostomi</taxon>
        <taxon>Actinopterygii</taxon>
        <taxon>Neopterygii</taxon>
        <taxon>Teleostei</taxon>
        <taxon>Ostariophysi</taxon>
        <taxon>Siluriformes</taxon>
        <taxon>Bagridae</taxon>
        <taxon>Tachysurus</taxon>
    </lineage>
</organism>
<evidence type="ECO:0000256" key="4">
    <source>
        <dbReference type="ARBA" id="ARBA00022729"/>
    </source>
</evidence>
<evidence type="ECO:0000313" key="7">
    <source>
        <dbReference type="EMBL" id="KAK2848441.1"/>
    </source>
</evidence>
<evidence type="ECO:0008006" key="9">
    <source>
        <dbReference type="Google" id="ProtNLM"/>
    </source>
</evidence>
<reference evidence="7" key="1">
    <citation type="submission" date="2023-08" db="EMBL/GenBank/DDBJ databases">
        <title>Pelteobagrus vachellii genome.</title>
        <authorList>
            <person name="Liu H."/>
        </authorList>
    </citation>
    <scope>NUCLEOTIDE SEQUENCE</scope>
    <source>
        <strain evidence="7">PRFRI_2022a</strain>
        <tissue evidence="7">Muscle</tissue>
    </source>
</reference>
<evidence type="ECO:0000256" key="5">
    <source>
        <dbReference type="ARBA" id="ARBA00023157"/>
    </source>
</evidence>
<dbReference type="GO" id="GO:0005576">
    <property type="term" value="C:extracellular region"/>
    <property type="evidence" value="ECO:0007669"/>
    <property type="project" value="UniProtKB-SubCell"/>
</dbReference>
<dbReference type="AlphaFoldDB" id="A0AA88N2E7"/>
<sequence>MKTPSLMCARSRTLILIILHLLGAAQERAASRTRLIFPRKFWNIEEGGGITMEPIIRPPAAVQDVLRERRLAWRDLDHKEHLLSNSHTCLSQTLVPERRKRRRRHVLLGSRGHVHGQLMRVGCVLGTCQVQNLSHRLYQLIGQRRREHSSPVNPRSAHSYG</sequence>
<dbReference type="Proteomes" id="UP001187315">
    <property type="component" value="Unassembled WGS sequence"/>
</dbReference>
<evidence type="ECO:0000256" key="6">
    <source>
        <dbReference type="SAM" id="SignalP"/>
    </source>
</evidence>
<evidence type="ECO:0000256" key="1">
    <source>
        <dbReference type="ARBA" id="ARBA00004613"/>
    </source>
</evidence>
<dbReference type="PANTHER" id="PTHR23414:SF2">
    <property type="entry name" value="PROTEIN ADM2"/>
    <property type="match status" value="1"/>
</dbReference>
<comment type="caution">
    <text evidence="7">The sequence shown here is derived from an EMBL/GenBank/DDBJ whole genome shotgun (WGS) entry which is preliminary data.</text>
</comment>
<evidence type="ECO:0000313" key="8">
    <source>
        <dbReference type="Proteomes" id="UP001187315"/>
    </source>
</evidence>
<comment type="similarity">
    <text evidence="2">Belongs to the adrenomedullin family.</text>
</comment>
<keyword evidence="5" id="KW-1015">Disulfide bond</keyword>